<comment type="caution">
    <text evidence="3">The sequence shown here is derived from an EMBL/GenBank/DDBJ whole genome shotgun (WGS) entry which is preliminary data.</text>
</comment>
<proteinExistence type="predicted"/>
<dbReference type="PANTHER" id="PTHR23159">
    <property type="entry name" value="CENTROSOMAL PROTEIN 2"/>
    <property type="match status" value="1"/>
</dbReference>
<feature type="compositionally biased region" description="Low complexity" evidence="2">
    <location>
        <begin position="391"/>
        <end position="405"/>
    </location>
</feature>
<feature type="compositionally biased region" description="Low complexity" evidence="2">
    <location>
        <begin position="445"/>
        <end position="465"/>
    </location>
</feature>
<feature type="compositionally biased region" description="Polar residues" evidence="2">
    <location>
        <begin position="406"/>
        <end position="441"/>
    </location>
</feature>
<feature type="compositionally biased region" description="Polar residues" evidence="2">
    <location>
        <begin position="167"/>
        <end position="181"/>
    </location>
</feature>
<feature type="coiled-coil region" evidence="1">
    <location>
        <begin position="889"/>
        <end position="937"/>
    </location>
</feature>
<dbReference type="EMBL" id="QUSY01000135">
    <property type="protein sequence ID" value="RHY32470.1"/>
    <property type="molecule type" value="Genomic_DNA"/>
</dbReference>
<feature type="coiled-coil region" evidence="1">
    <location>
        <begin position="973"/>
        <end position="1084"/>
    </location>
</feature>
<accession>A0A3R6ZTR6</accession>
<feature type="region of interest" description="Disordered" evidence="2">
    <location>
        <begin position="123"/>
        <end position="208"/>
    </location>
</feature>
<feature type="compositionally biased region" description="Polar residues" evidence="2">
    <location>
        <begin position="1153"/>
        <end position="1163"/>
    </location>
</feature>
<feature type="region of interest" description="Disordered" evidence="2">
    <location>
        <begin position="1128"/>
        <end position="1178"/>
    </location>
</feature>
<organism evidence="3 4">
    <name type="scientific">Aphanomyces invadans</name>
    <dbReference type="NCBI Taxonomy" id="157072"/>
    <lineage>
        <taxon>Eukaryota</taxon>
        <taxon>Sar</taxon>
        <taxon>Stramenopiles</taxon>
        <taxon>Oomycota</taxon>
        <taxon>Saprolegniomycetes</taxon>
        <taxon>Saprolegniales</taxon>
        <taxon>Verrucalvaceae</taxon>
        <taxon>Aphanomyces</taxon>
    </lineage>
</organism>
<dbReference type="Proteomes" id="UP000285060">
    <property type="component" value="Unassembled WGS sequence"/>
</dbReference>
<keyword evidence="4" id="KW-1185">Reference proteome</keyword>
<dbReference type="PANTHER" id="PTHR23159:SF31">
    <property type="entry name" value="CENTROSOME-ASSOCIATED PROTEIN CEP250 ISOFORM X1"/>
    <property type="match status" value="1"/>
</dbReference>
<reference evidence="3 4" key="1">
    <citation type="submission" date="2018-08" db="EMBL/GenBank/DDBJ databases">
        <title>Aphanomyces genome sequencing and annotation.</title>
        <authorList>
            <person name="Minardi D."/>
            <person name="Oidtmann B."/>
            <person name="Van Der Giezen M."/>
            <person name="Studholme D.J."/>
        </authorList>
    </citation>
    <scope>NUCLEOTIDE SEQUENCE [LARGE SCALE GENOMIC DNA]</scope>
    <source>
        <strain evidence="3 4">NJM0002</strain>
    </source>
</reference>
<feature type="compositionally biased region" description="Basic and acidic residues" evidence="2">
    <location>
        <begin position="360"/>
        <end position="379"/>
    </location>
</feature>
<sequence>MVDFLCLFHTACRRRMTGTSARSLHGYAYRPQPAVSSSSNRSNSLRGQTSPYTHSDKDEQLYNLVSDLSHACRKDSNANALKDYNLIETLEKSAKDILARRNSNQDGMNNDAVVAASPDTIQKRRRLSIEANDDRDSDNTCDKSTNPRFQKIERPADNAPKRYNMPTFFSSMPPRQSSSGALSAAVPPPSVRPIAKPGGKSIKSPSAKVSATVDFQDFSDNEDEEPSFMRDTISRETFSRETAVYTREALCMDDLSPDEINMIAPGQEEVHRKRQHGTMGRETPAVSTNKTAIMDKAKGSVDPDYVNTHHATAAKMPETSPFSSSSPFSTVNGKAEPEFVYTHLGSKLKSNLRSRSGSGSKERSRRGSVDDKRRQHTITESKLISIHKPKSTTSTSSASASSTASLQASRAQLRSQTMLESKTSWPTGKPTTSTLGSQPQSIPKPATTSLTTAAGTTTAKSKAGPTRNIAAAVTSATHAASVSKEVAVRSEGGKTGITKPSPPRPLRKEFSLDDTIQDESPVVAALPAAPAVPATPPAPVVPVELLQKIESLEKQLASKDAECTRLSTELMAQDAQWKVQFEASDTAYKALEASVAVLASEKQVLATQVHDLERRIPLGDSSSNRIVWHLREILREEESDNKIESAKASRIAALVNRFEKSNAQVQADFAQQLRHEIKSIGLTRVAASLTVDSSTRTADLEERIAQHEATILNLTREAQNYQRQLDLALQTAVDRDQDVMQLESKLTSMQLAEKGEDGAASALSATLASQKAAVTRLEANAAALEKVVSQRDDEKAELERQVQELTRALTAQTEAAAATVASVKKDLEHQCAQVKRLQDEVEAKTNEIHVLNATAASTMTRESASVLLHDSFLTSTARKSVRFEDDEGSQHLRSQVRSLEADVAEMRAALHERTCDVNALRQELVAKAETIEHLSADFAKRLAQQSDVSNPPNDMEKMDMFLFNQVCAKQQEVDDLLVELERKDDEIKELLARQPADNNDGGGHDEEIELLQTKVVELTAQLKVAMEQNALLTQETQLQTRSIESKQNQIKSLLELMKSKEDELAELDEALATAEIQVEYLKQQYNVTFTREEEDGFAAAYRESGRRSSLSLRRESVSYPPNIAPYFTPSAMMDDEGYDEYDRPPTSEGMSVRSDSTYLSTAGISPPPSAAQSLDDNEFGGSPRFSCLSIGSRDSIASSRTSEWGLEF</sequence>
<feature type="region of interest" description="Disordered" evidence="2">
    <location>
        <begin position="478"/>
        <end position="506"/>
    </location>
</feature>
<gene>
    <name evidence="3" type="ORF">DYB32_002534</name>
</gene>
<evidence type="ECO:0000313" key="4">
    <source>
        <dbReference type="Proteomes" id="UP000285060"/>
    </source>
</evidence>
<protein>
    <submittedName>
        <fullName evidence="3">Uncharacterized protein</fullName>
    </submittedName>
</protein>
<evidence type="ECO:0000256" key="1">
    <source>
        <dbReference type="SAM" id="Coils"/>
    </source>
</evidence>
<keyword evidence="1" id="KW-0175">Coiled coil</keyword>
<dbReference type="AlphaFoldDB" id="A0A3R6ZTR6"/>
<feature type="region of interest" description="Disordered" evidence="2">
    <location>
        <begin position="346"/>
        <end position="465"/>
    </location>
</feature>
<evidence type="ECO:0000313" key="3">
    <source>
        <dbReference type="EMBL" id="RHY32470.1"/>
    </source>
</evidence>
<name>A0A3R6ZTR6_9STRA</name>
<feature type="coiled-coil region" evidence="1">
    <location>
        <begin position="767"/>
        <end position="854"/>
    </location>
</feature>
<feature type="coiled-coil region" evidence="1">
    <location>
        <begin position="697"/>
        <end position="731"/>
    </location>
</feature>
<dbReference type="VEuPathDB" id="FungiDB:H310_08987"/>
<evidence type="ECO:0000256" key="2">
    <source>
        <dbReference type="SAM" id="MobiDB-lite"/>
    </source>
</evidence>
<feature type="compositionally biased region" description="Basic and acidic residues" evidence="2">
    <location>
        <begin position="132"/>
        <end position="141"/>
    </location>
</feature>
<feature type="compositionally biased region" description="Basic and acidic residues" evidence="2">
    <location>
        <begin position="150"/>
        <end position="160"/>
    </location>
</feature>
<feature type="region of interest" description="Disordered" evidence="2">
    <location>
        <begin position="31"/>
        <end position="58"/>
    </location>
</feature>